<dbReference type="PANTHER" id="PTHR43257:SF2">
    <property type="entry name" value="PYRUVATE DEHYDROGENASE E1 COMPONENT SUBUNIT BETA"/>
    <property type="match status" value="1"/>
</dbReference>
<dbReference type="EMBL" id="UINC01100025">
    <property type="protein sequence ID" value="SVC59749.1"/>
    <property type="molecule type" value="Genomic_DNA"/>
</dbReference>
<keyword evidence="1" id="KW-0786">Thiamine pyrophosphate</keyword>
<organism evidence="2">
    <name type="scientific">marine metagenome</name>
    <dbReference type="NCBI Taxonomy" id="408172"/>
    <lineage>
        <taxon>unclassified sequences</taxon>
        <taxon>metagenomes</taxon>
        <taxon>ecological metagenomes</taxon>
    </lineage>
</organism>
<dbReference type="InterPro" id="IPR029061">
    <property type="entry name" value="THDP-binding"/>
</dbReference>
<evidence type="ECO:0000313" key="2">
    <source>
        <dbReference type="EMBL" id="SVC59749.1"/>
    </source>
</evidence>
<reference evidence="2" key="1">
    <citation type="submission" date="2018-05" db="EMBL/GenBank/DDBJ databases">
        <authorList>
            <person name="Lanie J.A."/>
            <person name="Ng W.-L."/>
            <person name="Kazmierczak K.M."/>
            <person name="Andrzejewski T.M."/>
            <person name="Davidsen T.M."/>
            <person name="Wayne K.J."/>
            <person name="Tettelin H."/>
            <person name="Glass J.I."/>
            <person name="Rusch D."/>
            <person name="Podicherti R."/>
            <person name="Tsui H.-C.T."/>
            <person name="Winkler M.E."/>
        </authorList>
    </citation>
    <scope>NUCLEOTIDE SEQUENCE</scope>
</reference>
<dbReference type="Gene3D" id="3.40.50.970">
    <property type="match status" value="1"/>
</dbReference>
<protein>
    <submittedName>
        <fullName evidence="2">Uncharacterized protein</fullName>
    </submittedName>
</protein>
<accession>A0A382NEX8</accession>
<evidence type="ECO:0000256" key="1">
    <source>
        <dbReference type="ARBA" id="ARBA00023052"/>
    </source>
</evidence>
<feature type="non-terminal residue" evidence="2">
    <location>
        <position position="51"/>
    </location>
</feature>
<gene>
    <name evidence="2" type="ORF">METZ01_LOCUS312603</name>
</gene>
<sequence>MLGQRPIVVHQRVEFALLAMEQIINNAAKTHYVTDGRHKMPLVIRLVVGRG</sequence>
<proteinExistence type="predicted"/>
<dbReference type="PANTHER" id="PTHR43257">
    <property type="entry name" value="PYRUVATE DEHYDROGENASE E1 COMPONENT BETA SUBUNIT"/>
    <property type="match status" value="1"/>
</dbReference>
<dbReference type="AlphaFoldDB" id="A0A382NEX8"/>
<name>A0A382NEX8_9ZZZZ</name>
<dbReference type="SUPFAM" id="SSF52518">
    <property type="entry name" value="Thiamin diphosphate-binding fold (THDP-binding)"/>
    <property type="match status" value="1"/>
</dbReference>